<dbReference type="EMBL" id="KV454213">
    <property type="protein sequence ID" value="ODQ57581.1"/>
    <property type="molecule type" value="Genomic_DNA"/>
</dbReference>
<dbReference type="Gene3D" id="3.40.50.720">
    <property type="entry name" value="NAD(P)-binding Rossmann-like Domain"/>
    <property type="match status" value="1"/>
</dbReference>
<reference evidence="4 5" key="1">
    <citation type="journal article" date="2016" name="Proc. Natl. Acad. Sci. U.S.A.">
        <title>Comparative genomics of biotechnologically important yeasts.</title>
        <authorList>
            <person name="Riley R."/>
            <person name="Haridas S."/>
            <person name="Wolfe K.H."/>
            <person name="Lopes M.R."/>
            <person name="Hittinger C.T."/>
            <person name="Goeker M."/>
            <person name="Salamov A.A."/>
            <person name="Wisecaver J.H."/>
            <person name="Long T.M."/>
            <person name="Calvey C.H."/>
            <person name="Aerts A.L."/>
            <person name="Barry K.W."/>
            <person name="Choi C."/>
            <person name="Clum A."/>
            <person name="Coughlan A.Y."/>
            <person name="Deshpande S."/>
            <person name="Douglass A.P."/>
            <person name="Hanson S.J."/>
            <person name="Klenk H.-P."/>
            <person name="LaButti K.M."/>
            <person name="Lapidus A."/>
            <person name="Lindquist E.A."/>
            <person name="Lipzen A.M."/>
            <person name="Meier-Kolthoff J.P."/>
            <person name="Ohm R.A."/>
            <person name="Otillar R.P."/>
            <person name="Pangilinan J.L."/>
            <person name="Peng Y."/>
            <person name="Rokas A."/>
            <person name="Rosa C.A."/>
            <person name="Scheuner C."/>
            <person name="Sibirny A.A."/>
            <person name="Slot J.C."/>
            <person name="Stielow J.B."/>
            <person name="Sun H."/>
            <person name="Kurtzman C.P."/>
            <person name="Blackwell M."/>
            <person name="Grigoriev I.V."/>
            <person name="Jeffries T.W."/>
        </authorList>
    </citation>
    <scope>NUCLEOTIDE SEQUENCE [LARGE SCALE GENOMIC DNA]</scope>
    <source>
        <strain evidence="5">ATCC 58044 / CBS 1984 / NCYC 433 / NRRL Y-366-8</strain>
    </source>
</reference>
<dbReference type="SUPFAM" id="SSF51735">
    <property type="entry name" value="NAD(P)-binding Rossmann-fold domains"/>
    <property type="match status" value="1"/>
</dbReference>
<dbReference type="STRING" id="683960.A0A1E3NWM5"/>
<dbReference type="RefSeq" id="XP_019036788.1">
    <property type="nucleotide sequence ID" value="XM_019185936.1"/>
</dbReference>
<dbReference type="GO" id="GO:0050664">
    <property type="term" value="F:oxidoreductase activity, acting on NAD(P)H, oxygen as acceptor"/>
    <property type="evidence" value="ECO:0007669"/>
    <property type="project" value="TreeGrafter"/>
</dbReference>
<dbReference type="GO" id="GO:0044281">
    <property type="term" value="P:small molecule metabolic process"/>
    <property type="evidence" value="ECO:0007669"/>
    <property type="project" value="UniProtKB-ARBA"/>
</dbReference>
<evidence type="ECO:0000256" key="1">
    <source>
        <dbReference type="ARBA" id="ARBA00006484"/>
    </source>
</evidence>
<evidence type="ECO:0000256" key="2">
    <source>
        <dbReference type="ARBA" id="ARBA00022857"/>
    </source>
</evidence>
<keyword evidence="5" id="KW-1185">Reference proteome</keyword>
<dbReference type="GO" id="GO:0005975">
    <property type="term" value="P:carbohydrate metabolic process"/>
    <property type="evidence" value="ECO:0007669"/>
    <property type="project" value="UniProtKB-ARBA"/>
</dbReference>
<dbReference type="GeneID" id="30203182"/>
<dbReference type="InterPro" id="IPR002347">
    <property type="entry name" value="SDR_fam"/>
</dbReference>
<protein>
    <submittedName>
        <fullName evidence="4">Uncharacterized protein</fullName>
    </submittedName>
</protein>
<keyword evidence="2" id="KW-0521">NADP</keyword>
<dbReference type="PANTHER" id="PTHR43008:SF13">
    <property type="entry name" value="L-XYLULOSE REDUCTASE-RELATED"/>
    <property type="match status" value="1"/>
</dbReference>
<dbReference type="GO" id="GO:0050085">
    <property type="term" value="F:mannitol 2-dehydrogenase (NADP+) activity"/>
    <property type="evidence" value="ECO:0007669"/>
    <property type="project" value="UniProtKB-ARBA"/>
</dbReference>
<dbReference type="PRINTS" id="PR00080">
    <property type="entry name" value="SDRFAMILY"/>
</dbReference>
<name>A0A1E3NWM5_WICAA</name>
<proteinExistence type="inferred from homology"/>
<dbReference type="InterPro" id="IPR036291">
    <property type="entry name" value="NAD(P)-bd_dom_sf"/>
</dbReference>
<dbReference type="PROSITE" id="PS00061">
    <property type="entry name" value="ADH_SHORT"/>
    <property type="match status" value="1"/>
</dbReference>
<gene>
    <name evidence="4" type="ORF">WICANDRAFT_85714</name>
</gene>
<dbReference type="PRINTS" id="PR00081">
    <property type="entry name" value="GDHRDH"/>
</dbReference>
<dbReference type="FunFam" id="3.40.50.720:FF:000090">
    <property type="entry name" value="NADP-dependent mannitol dehydrogenase"/>
    <property type="match status" value="1"/>
</dbReference>
<accession>A0A1E3NWM5</accession>
<dbReference type="OrthoDB" id="1888931at2759"/>
<evidence type="ECO:0000256" key="3">
    <source>
        <dbReference type="ARBA" id="ARBA00023002"/>
    </source>
</evidence>
<dbReference type="PANTHER" id="PTHR43008">
    <property type="entry name" value="BENZIL REDUCTASE"/>
    <property type="match status" value="1"/>
</dbReference>
<dbReference type="InterPro" id="IPR020904">
    <property type="entry name" value="Sc_DH/Rdtase_CS"/>
</dbReference>
<evidence type="ECO:0000313" key="4">
    <source>
        <dbReference type="EMBL" id="ODQ57581.1"/>
    </source>
</evidence>
<organism evidence="4 5">
    <name type="scientific">Wickerhamomyces anomalus (strain ATCC 58044 / CBS 1984 / NCYC 433 / NRRL Y-366-8)</name>
    <name type="common">Yeast</name>
    <name type="synonym">Hansenula anomala</name>
    <dbReference type="NCBI Taxonomy" id="683960"/>
    <lineage>
        <taxon>Eukaryota</taxon>
        <taxon>Fungi</taxon>
        <taxon>Dikarya</taxon>
        <taxon>Ascomycota</taxon>
        <taxon>Saccharomycotina</taxon>
        <taxon>Saccharomycetes</taxon>
        <taxon>Phaffomycetales</taxon>
        <taxon>Wickerhamomycetaceae</taxon>
        <taxon>Wickerhamomyces</taxon>
    </lineage>
</organism>
<dbReference type="Proteomes" id="UP000094112">
    <property type="component" value="Unassembled WGS sequence"/>
</dbReference>
<dbReference type="AlphaFoldDB" id="A0A1E3NWM5"/>
<comment type="similarity">
    <text evidence="1">Belongs to the short-chain dehydrogenases/reductases (SDR) family.</text>
</comment>
<sequence>MTIPVRQEGAEKIVSYISSEFSDELPRPNPERKHVSDLFKLTDKVAVVTGGARGIGFAIADCFAEADAKVVVLIDYSNDVVEVAQELSKKNKGSKIVGYRCDVSKSEQVEETINSIESEFGTIDVFVANAGVVWKTGNVINKENDDYSSWNQLMDVNLNGVYYCSRFVGRIFQKNQKGSFIITASMSAHIANVPMNLTPYNVTKAAVKHLAKSLAIEWAGFARVNSVSPGYCDTGLNDHLSRSFRGKMWSLVPVGREAQPFEIASAYLYLASDASSYVTGTDILVDGGYTAV</sequence>
<keyword evidence="3" id="KW-0560">Oxidoreductase</keyword>
<dbReference type="Pfam" id="PF13561">
    <property type="entry name" value="adh_short_C2"/>
    <property type="match status" value="1"/>
</dbReference>
<evidence type="ECO:0000313" key="5">
    <source>
        <dbReference type="Proteomes" id="UP000094112"/>
    </source>
</evidence>